<accession>A0ABT3IXM3</accession>
<comment type="caution">
    <text evidence="1">The sequence shown here is derived from an EMBL/GenBank/DDBJ whole genome shotgun (WGS) entry which is preliminary data.</text>
</comment>
<dbReference type="RefSeq" id="WP_264735286.1">
    <property type="nucleotide sequence ID" value="NZ_JAPDNR010000001.1"/>
</dbReference>
<dbReference type="EMBL" id="JAPDNS010000002">
    <property type="protein sequence ID" value="MCW3488484.1"/>
    <property type="molecule type" value="Genomic_DNA"/>
</dbReference>
<reference evidence="1 2" key="1">
    <citation type="submission" date="2022-10" db="EMBL/GenBank/DDBJ databases">
        <title>Chitinophaga nivalis PC15 sp. nov., isolated from Pyeongchang county, South Korea.</title>
        <authorList>
            <person name="Trinh H.N."/>
        </authorList>
    </citation>
    <scope>NUCLEOTIDE SEQUENCE [LARGE SCALE GENOMIC DNA]</scope>
    <source>
        <strain evidence="1 2">PC14</strain>
    </source>
</reference>
<gene>
    <name evidence="1" type="ORF">OL497_31630</name>
</gene>
<dbReference type="Proteomes" id="UP001207742">
    <property type="component" value="Unassembled WGS sequence"/>
</dbReference>
<proteinExistence type="predicted"/>
<name>A0ABT3IXM3_9BACT</name>
<sequence>MKNAEKNRKQINDMLLVFSLFLDEGIIAVERIFPEYKQFILAHKDKSLSLLKKELGLLLPV</sequence>
<keyword evidence="2" id="KW-1185">Reference proteome</keyword>
<organism evidence="1 2">
    <name type="scientific">Chitinophaga nivalis</name>
    <dbReference type="NCBI Taxonomy" id="2991709"/>
    <lineage>
        <taxon>Bacteria</taxon>
        <taxon>Pseudomonadati</taxon>
        <taxon>Bacteroidota</taxon>
        <taxon>Chitinophagia</taxon>
        <taxon>Chitinophagales</taxon>
        <taxon>Chitinophagaceae</taxon>
        <taxon>Chitinophaga</taxon>
    </lineage>
</organism>
<evidence type="ECO:0000313" key="1">
    <source>
        <dbReference type="EMBL" id="MCW3488484.1"/>
    </source>
</evidence>
<evidence type="ECO:0000313" key="2">
    <source>
        <dbReference type="Proteomes" id="UP001207742"/>
    </source>
</evidence>
<protein>
    <submittedName>
        <fullName evidence="1">Uncharacterized protein</fullName>
    </submittedName>
</protein>